<protein>
    <submittedName>
        <fullName evidence="1">Uncharacterized protein</fullName>
    </submittedName>
</protein>
<accession>A0AAV5JUA9</accession>
<gene>
    <name evidence="1" type="ORF">SLEP1_g28602</name>
</gene>
<dbReference type="EMBL" id="BPVZ01000049">
    <property type="protein sequence ID" value="GKV18184.1"/>
    <property type="molecule type" value="Genomic_DNA"/>
</dbReference>
<comment type="caution">
    <text evidence="1">The sequence shown here is derived from an EMBL/GenBank/DDBJ whole genome shotgun (WGS) entry which is preliminary data.</text>
</comment>
<proteinExistence type="predicted"/>
<evidence type="ECO:0000313" key="1">
    <source>
        <dbReference type="EMBL" id="GKV18184.1"/>
    </source>
</evidence>
<keyword evidence="2" id="KW-1185">Reference proteome</keyword>
<evidence type="ECO:0000313" key="2">
    <source>
        <dbReference type="Proteomes" id="UP001054252"/>
    </source>
</evidence>
<dbReference type="AlphaFoldDB" id="A0AAV5JUA9"/>
<organism evidence="1 2">
    <name type="scientific">Rubroshorea leprosula</name>
    <dbReference type="NCBI Taxonomy" id="152421"/>
    <lineage>
        <taxon>Eukaryota</taxon>
        <taxon>Viridiplantae</taxon>
        <taxon>Streptophyta</taxon>
        <taxon>Embryophyta</taxon>
        <taxon>Tracheophyta</taxon>
        <taxon>Spermatophyta</taxon>
        <taxon>Magnoliopsida</taxon>
        <taxon>eudicotyledons</taxon>
        <taxon>Gunneridae</taxon>
        <taxon>Pentapetalae</taxon>
        <taxon>rosids</taxon>
        <taxon>malvids</taxon>
        <taxon>Malvales</taxon>
        <taxon>Dipterocarpaceae</taxon>
        <taxon>Rubroshorea</taxon>
    </lineage>
</organism>
<sequence length="37" mass="4301">MLNIIHIWEMCILVLIPKINWGPNLKVKEETNVGQRG</sequence>
<reference evidence="1 2" key="1">
    <citation type="journal article" date="2021" name="Commun. Biol.">
        <title>The genome of Shorea leprosula (Dipterocarpaceae) highlights the ecological relevance of drought in aseasonal tropical rainforests.</title>
        <authorList>
            <person name="Ng K.K.S."/>
            <person name="Kobayashi M.J."/>
            <person name="Fawcett J.A."/>
            <person name="Hatakeyama M."/>
            <person name="Paape T."/>
            <person name="Ng C.H."/>
            <person name="Ang C.C."/>
            <person name="Tnah L.H."/>
            <person name="Lee C.T."/>
            <person name="Nishiyama T."/>
            <person name="Sese J."/>
            <person name="O'Brien M.J."/>
            <person name="Copetti D."/>
            <person name="Mohd Noor M.I."/>
            <person name="Ong R.C."/>
            <person name="Putra M."/>
            <person name="Sireger I.Z."/>
            <person name="Indrioko S."/>
            <person name="Kosugi Y."/>
            <person name="Izuno A."/>
            <person name="Isagi Y."/>
            <person name="Lee S.L."/>
            <person name="Shimizu K.K."/>
        </authorList>
    </citation>
    <scope>NUCLEOTIDE SEQUENCE [LARGE SCALE GENOMIC DNA]</scope>
    <source>
        <strain evidence="1">214</strain>
    </source>
</reference>
<dbReference type="Proteomes" id="UP001054252">
    <property type="component" value="Unassembled WGS sequence"/>
</dbReference>
<name>A0AAV5JUA9_9ROSI</name>